<protein>
    <submittedName>
        <fullName evidence="5">Dihydroorotase</fullName>
    </submittedName>
</protein>
<feature type="domain" description="Amidohydrolase 3" evidence="3">
    <location>
        <begin position="351"/>
        <end position="429"/>
    </location>
</feature>
<comment type="caution">
    <text evidence="5">The sequence shown here is derived from an EMBL/GenBank/DDBJ whole genome shotgun (WGS) entry which is preliminary data.</text>
</comment>
<dbReference type="SUPFAM" id="SSF51338">
    <property type="entry name" value="Composite domain of metallo-dependent hydrolases"/>
    <property type="match status" value="1"/>
</dbReference>
<evidence type="ECO:0000256" key="1">
    <source>
        <dbReference type="ARBA" id="ARBA00022833"/>
    </source>
</evidence>
<dbReference type="SUPFAM" id="SSF51556">
    <property type="entry name" value="Metallo-dependent hydrolases"/>
    <property type="match status" value="1"/>
</dbReference>
<proteinExistence type="predicted"/>
<dbReference type="GO" id="GO:0046872">
    <property type="term" value="F:metal ion binding"/>
    <property type="evidence" value="ECO:0007669"/>
    <property type="project" value="InterPro"/>
</dbReference>
<sequence length="432" mass="45825">MSADLAPVLFVNARLIDPAAGSEQRGGLLVRGGRIADLGPGLTRDRAPEGARVVDCGGDVLAPGLIDMQAFVGEPGAEHRETIASATLSAAVGGITTLVATTSTDPAVDDPAVVDFVLRRARDTGRVRVLPMASLTKAREGREMAELGLLQQAGAVAFYDGARSVTNALVMRRAMTYARDFDALIVHFTQDPDLAGGVMNEGEFALRLGLAGVPREAEAVMLDRDLRLVALTGARYHAAVLTSTLSLDSLRAAKAAGLPVTCGVTINHLTLNENDIGDYRTFLKLRPPLRHEDERQKLVAALAEGLIDVIVSDHDPQDVETKRVPFAEAEFGAIGVETMLAAAMRLVHAGDVPLPRVLAAMSSRPAEILGLEQGRLQKGAPADLIRFDPDEPFVVDPDRLHSRCRNTPFDGALLQGVVKLTMVGGAIVHEAA</sequence>
<name>A0A9W6GV69_9HYPH</name>
<dbReference type="PANTHER" id="PTHR43668:SF2">
    <property type="entry name" value="ALLANTOINASE"/>
    <property type="match status" value="1"/>
</dbReference>
<organism evidence="5 6">
    <name type="scientific">Methylocystis echinoides</name>
    <dbReference type="NCBI Taxonomy" id="29468"/>
    <lineage>
        <taxon>Bacteria</taxon>
        <taxon>Pseudomonadati</taxon>
        <taxon>Pseudomonadota</taxon>
        <taxon>Alphaproteobacteria</taxon>
        <taxon>Hyphomicrobiales</taxon>
        <taxon>Methylocystaceae</taxon>
        <taxon>Methylocystis</taxon>
    </lineage>
</organism>
<dbReference type="InterPro" id="IPR004722">
    <property type="entry name" value="DHOase"/>
</dbReference>
<evidence type="ECO:0000256" key="2">
    <source>
        <dbReference type="ARBA" id="ARBA00022975"/>
    </source>
</evidence>
<evidence type="ECO:0000259" key="3">
    <source>
        <dbReference type="Pfam" id="PF07969"/>
    </source>
</evidence>
<dbReference type="EMBL" id="BSEC01000001">
    <property type="protein sequence ID" value="GLI93480.1"/>
    <property type="molecule type" value="Genomic_DNA"/>
</dbReference>
<keyword evidence="1" id="KW-0862">Zinc</keyword>
<dbReference type="InterPro" id="IPR024403">
    <property type="entry name" value="DHOase_cat"/>
</dbReference>
<dbReference type="Gene3D" id="2.30.40.10">
    <property type="entry name" value="Urease, subunit C, domain 1"/>
    <property type="match status" value="1"/>
</dbReference>
<dbReference type="GO" id="GO:0004151">
    <property type="term" value="F:dihydroorotase activity"/>
    <property type="evidence" value="ECO:0007669"/>
    <property type="project" value="InterPro"/>
</dbReference>
<dbReference type="GO" id="GO:0006145">
    <property type="term" value="P:purine nucleobase catabolic process"/>
    <property type="evidence" value="ECO:0007669"/>
    <property type="project" value="TreeGrafter"/>
</dbReference>
<dbReference type="CDD" id="cd01317">
    <property type="entry name" value="DHOase_IIa"/>
    <property type="match status" value="1"/>
</dbReference>
<evidence type="ECO:0000313" key="5">
    <source>
        <dbReference type="EMBL" id="GLI93480.1"/>
    </source>
</evidence>
<dbReference type="GO" id="GO:0004038">
    <property type="term" value="F:allantoinase activity"/>
    <property type="evidence" value="ECO:0007669"/>
    <property type="project" value="TreeGrafter"/>
</dbReference>
<dbReference type="Pfam" id="PF07969">
    <property type="entry name" value="Amidohydro_3"/>
    <property type="match status" value="1"/>
</dbReference>
<dbReference type="Gene3D" id="3.20.20.140">
    <property type="entry name" value="Metal-dependent hydrolases"/>
    <property type="match status" value="1"/>
</dbReference>
<feature type="domain" description="Dihydroorotase catalytic" evidence="4">
    <location>
        <begin position="58"/>
        <end position="243"/>
    </location>
</feature>
<evidence type="ECO:0000259" key="4">
    <source>
        <dbReference type="Pfam" id="PF12890"/>
    </source>
</evidence>
<dbReference type="InterPro" id="IPR050138">
    <property type="entry name" value="DHOase/Allantoinase_Hydrolase"/>
</dbReference>
<dbReference type="Pfam" id="PF12890">
    <property type="entry name" value="DHOase"/>
    <property type="match status" value="1"/>
</dbReference>
<evidence type="ECO:0000313" key="6">
    <source>
        <dbReference type="Proteomes" id="UP001144323"/>
    </source>
</evidence>
<accession>A0A9W6GV69</accession>
<gene>
    <name evidence="5" type="primary">pyrC</name>
    <name evidence="5" type="ORF">LMG27198_24720</name>
</gene>
<dbReference type="AlphaFoldDB" id="A0A9W6GV69"/>
<dbReference type="Proteomes" id="UP001144323">
    <property type="component" value="Unassembled WGS sequence"/>
</dbReference>
<dbReference type="GO" id="GO:0006221">
    <property type="term" value="P:pyrimidine nucleotide biosynthetic process"/>
    <property type="evidence" value="ECO:0007669"/>
    <property type="project" value="UniProtKB-KW"/>
</dbReference>
<reference evidence="5" key="1">
    <citation type="journal article" date="2023" name="Int. J. Syst. Evol. Microbiol.">
        <title>Methylocystis iwaonis sp. nov., a type II methane-oxidizing bacterium from surface soil of a rice paddy field in Japan, and emended description of the genus Methylocystis (ex Whittenbury et al. 1970) Bowman et al. 1993.</title>
        <authorList>
            <person name="Kaise H."/>
            <person name="Sawadogo J.B."/>
            <person name="Alam M.S."/>
            <person name="Ueno C."/>
            <person name="Dianou D."/>
            <person name="Shinjo R."/>
            <person name="Asakawa S."/>
        </authorList>
    </citation>
    <scope>NUCLEOTIDE SEQUENCE</scope>
    <source>
        <strain evidence="5">LMG27198</strain>
    </source>
</reference>
<dbReference type="GO" id="GO:0005737">
    <property type="term" value="C:cytoplasm"/>
    <property type="evidence" value="ECO:0007669"/>
    <property type="project" value="TreeGrafter"/>
</dbReference>
<dbReference type="InterPro" id="IPR013108">
    <property type="entry name" value="Amidohydro_3"/>
</dbReference>
<dbReference type="InterPro" id="IPR011059">
    <property type="entry name" value="Metal-dep_hydrolase_composite"/>
</dbReference>
<dbReference type="InterPro" id="IPR032466">
    <property type="entry name" value="Metal_Hydrolase"/>
</dbReference>
<dbReference type="NCBIfam" id="TIGR00857">
    <property type="entry name" value="pyrC_multi"/>
    <property type="match status" value="1"/>
</dbReference>
<dbReference type="RefSeq" id="WP_281803314.1">
    <property type="nucleotide sequence ID" value="NZ_BSEC01000001.1"/>
</dbReference>
<keyword evidence="6" id="KW-1185">Reference proteome</keyword>
<keyword evidence="2" id="KW-0665">Pyrimidine biosynthesis</keyword>
<dbReference type="PANTHER" id="PTHR43668">
    <property type="entry name" value="ALLANTOINASE"/>
    <property type="match status" value="1"/>
</dbReference>